<dbReference type="PANTHER" id="PTHR31189">
    <property type="entry name" value="OS03G0336100 PROTEIN-RELATED"/>
    <property type="match status" value="1"/>
</dbReference>
<sequence length="657" mass="76688">MPQKGLVLSIFLLLLLHVSVRIEALRNDVTPSSMVKREDRKSLVVTEYGKISAVDISTGTRGPFHLRFITLNPNSLFLPVLLHADMVFYVHTGTGKLNWADAGKEIKRMNLRTGDVYRLQPGSVFFLQSSLTPEREKLRIYAIFSNTDEDVYEPSIGAYSSISDLVLGFDRKLLQSAFNVSQKIIEELASAAKPEGIVHAEPHKKSIFWELESRLLKALTFGGKSYNGKSKTAKAFNMEDADPDFENCNGRSLIVDRGNFKLLKGSNLGVFMVNLTKGSMMGPHWNPTAVEISIVLHGQGMVRIVCASNEKESECKSTRFKVKEGDIFLVPRFHPMAQMSFNNDSFIFMGFTATTRRNHPQFVIGKRSVLQTLDKKILAVSFNVSNTTIDKIVSPQTESIILDCTSCAEEEEIIMQKEVERKKEEEEKRRREEEERKREEEEARKREEEEKEREEEKARKIGEEKKKREEEEKRKGEEEERKREEEEARKREDEEKEREEERVRKIGEEKKGREEEKVRRQGDMEKKREAEETTRREEEEVRRQEDAEKKRREAEERTRRQEEKVRMRERDAKKKQQRGRRRREEAAKREEEEIRRQEEEEASKEKAKSQGEGQHPAEQANREEPEDGQEEETKKTRSEHGGSDDEGRRSMRRNWKF</sequence>
<dbReference type="PANTHER" id="PTHR31189:SF7">
    <property type="entry name" value="OS03G0197300 PROTEIN"/>
    <property type="match status" value="1"/>
</dbReference>
<evidence type="ECO:0000313" key="5">
    <source>
        <dbReference type="Proteomes" id="UP001159364"/>
    </source>
</evidence>
<proteinExistence type="predicted"/>
<dbReference type="InterPro" id="IPR050253">
    <property type="entry name" value="Seed_Storage-Functional"/>
</dbReference>
<feature type="compositionally biased region" description="Basic and acidic residues" evidence="1">
    <location>
        <begin position="582"/>
        <end position="609"/>
    </location>
</feature>
<dbReference type="SMART" id="SM00835">
    <property type="entry name" value="Cupin_1"/>
    <property type="match status" value="2"/>
</dbReference>
<organism evidence="4 5">
    <name type="scientific">Erythroxylum novogranatense</name>
    <dbReference type="NCBI Taxonomy" id="1862640"/>
    <lineage>
        <taxon>Eukaryota</taxon>
        <taxon>Viridiplantae</taxon>
        <taxon>Streptophyta</taxon>
        <taxon>Embryophyta</taxon>
        <taxon>Tracheophyta</taxon>
        <taxon>Spermatophyta</taxon>
        <taxon>Magnoliopsida</taxon>
        <taxon>eudicotyledons</taxon>
        <taxon>Gunneridae</taxon>
        <taxon>Pentapetalae</taxon>
        <taxon>rosids</taxon>
        <taxon>fabids</taxon>
        <taxon>Malpighiales</taxon>
        <taxon>Erythroxylaceae</taxon>
        <taxon>Erythroxylum</taxon>
    </lineage>
</organism>
<dbReference type="InterPro" id="IPR006045">
    <property type="entry name" value="Cupin_1"/>
</dbReference>
<feature type="compositionally biased region" description="Basic and acidic residues" evidence="1">
    <location>
        <begin position="631"/>
        <end position="649"/>
    </location>
</feature>
<reference evidence="4 5" key="1">
    <citation type="submission" date="2021-09" db="EMBL/GenBank/DDBJ databases">
        <title>Genomic insights and catalytic innovation underlie evolution of tropane alkaloids biosynthesis.</title>
        <authorList>
            <person name="Wang Y.-J."/>
            <person name="Tian T."/>
            <person name="Huang J.-P."/>
            <person name="Huang S.-X."/>
        </authorList>
    </citation>
    <scope>NUCLEOTIDE SEQUENCE [LARGE SCALE GENOMIC DNA]</scope>
    <source>
        <strain evidence="4">KIB-2018</strain>
        <tissue evidence="4">Leaf</tissue>
    </source>
</reference>
<comment type="caution">
    <text evidence="4">The sequence shown here is derived from an EMBL/GenBank/DDBJ whole genome shotgun (WGS) entry which is preliminary data.</text>
</comment>
<dbReference type="InterPro" id="IPR011051">
    <property type="entry name" value="RmlC_Cupin_sf"/>
</dbReference>
<feature type="region of interest" description="Disordered" evidence="1">
    <location>
        <begin position="419"/>
        <end position="657"/>
    </location>
</feature>
<evidence type="ECO:0000259" key="3">
    <source>
        <dbReference type="SMART" id="SM00835"/>
    </source>
</evidence>
<dbReference type="Proteomes" id="UP001159364">
    <property type="component" value="Linkage Group LG03"/>
</dbReference>
<feature type="domain" description="Cupin type-1" evidence="3">
    <location>
        <begin position="236"/>
        <end position="390"/>
    </location>
</feature>
<dbReference type="Gene3D" id="2.60.120.10">
    <property type="entry name" value="Jelly Rolls"/>
    <property type="match status" value="2"/>
</dbReference>
<name>A0AAV8TUU3_9ROSI</name>
<feature type="chain" id="PRO_5043978702" description="Cupin type-1 domain-containing protein" evidence="2">
    <location>
        <begin position="25"/>
        <end position="657"/>
    </location>
</feature>
<dbReference type="SUPFAM" id="SSF51182">
    <property type="entry name" value="RmlC-like cupins"/>
    <property type="match status" value="1"/>
</dbReference>
<dbReference type="CDD" id="cd02244">
    <property type="entry name" value="cupin_7S_vicilin-like_N"/>
    <property type="match status" value="1"/>
</dbReference>
<evidence type="ECO:0000256" key="1">
    <source>
        <dbReference type="SAM" id="MobiDB-lite"/>
    </source>
</evidence>
<feature type="compositionally biased region" description="Basic and acidic residues" evidence="1">
    <location>
        <begin position="419"/>
        <end position="574"/>
    </location>
</feature>
<gene>
    <name evidence="4" type="ORF">K2173_021389</name>
</gene>
<accession>A0AAV8TUU3</accession>
<protein>
    <recommendedName>
        <fullName evidence="3">Cupin type-1 domain-containing protein</fullName>
    </recommendedName>
</protein>
<dbReference type="AlphaFoldDB" id="A0AAV8TUU3"/>
<feature type="domain" description="Cupin type-1" evidence="3">
    <location>
        <begin position="33"/>
        <end position="186"/>
    </location>
</feature>
<evidence type="ECO:0000256" key="2">
    <source>
        <dbReference type="SAM" id="SignalP"/>
    </source>
</evidence>
<keyword evidence="5" id="KW-1185">Reference proteome</keyword>
<evidence type="ECO:0000313" key="4">
    <source>
        <dbReference type="EMBL" id="KAJ8770742.1"/>
    </source>
</evidence>
<dbReference type="CDD" id="cd02245">
    <property type="entry name" value="cupin_7S_vicilin-like_C"/>
    <property type="match status" value="1"/>
</dbReference>
<keyword evidence="2" id="KW-0732">Signal</keyword>
<feature type="signal peptide" evidence="2">
    <location>
        <begin position="1"/>
        <end position="24"/>
    </location>
</feature>
<dbReference type="InterPro" id="IPR014710">
    <property type="entry name" value="RmlC-like_jellyroll"/>
</dbReference>
<dbReference type="EMBL" id="JAIWQS010000003">
    <property type="protein sequence ID" value="KAJ8770742.1"/>
    <property type="molecule type" value="Genomic_DNA"/>
</dbReference>
<dbReference type="Pfam" id="PF00190">
    <property type="entry name" value="Cupin_1"/>
    <property type="match status" value="1"/>
</dbReference>